<proteinExistence type="predicted"/>
<accession>A0A124GPX8</accession>
<reference evidence="1 2" key="1">
    <citation type="submission" date="2015-10" db="EMBL/GenBank/DDBJ databases">
        <title>Genome sequencing of Penicillium freii.</title>
        <authorList>
            <person name="Nguyen H.D."/>
            <person name="Visagie C.M."/>
            <person name="Seifert K.A."/>
        </authorList>
    </citation>
    <scope>NUCLEOTIDE SEQUENCE [LARGE SCALE GENOMIC DNA]</scope>
    <source>
        <strain evidence="1 2">DAOM 242723</strain>
    </source>
</reference>
<gene>
    <name evidence="1" type="ORF">ACN42_g10829</name>
</gene>
<dbReference type="EMBL" id="LLXE01000496">
    <property type="protein sequence ID" value="KUM56388.1"/>
    <property type="molecule type" value="Genomic_DNA"/>
</dbReference>
<name>A0A124GPX8_PENFR</name>
<evidence type="ECO:0000313" key="1">
    <source>
        <dbReference type="EMBL" id="KUM56388.1"/>
    </source>
</evidence>
<keyword evidence="2" id="KW-1185">Reference proteome</keyword>
<protein>
    <submittedName>
        <fullName evidence="1">Uncharacterized protein</fullName>
    </submittedName>
</protein>
<sequence>MASLTELSSHERTRVEDYLNDKVQVSADLESLDSLLSSLRAQQELQRKQV</sequence>
<dbReference type="STRING" id="48697.A0A124GPX8"/>
<dbReference type="Proteomes" id="UP000055045">
    <property type="component" value="Unassembled WGS sequence"/>
</dbReference>
<evidence type="ECO:0000313" key="2">
    <source>
        <dbReference type="Proteomes" id="UP000055045"/>
    </source>
</evidence>
<dbReference type="AlphaFoldDB" id="A0A124GPX8"/>
<feature type="non-terminal residue" evidence="1">
    <location>
        <position position="50"/>
    </location>
</feature>
<comment type="caution">
    <text evidence="1">The sequence shown here is derived from an EMBL/GenBank/DDBJ whole genome shotgun (WGS) entry which is preliminary data.</text>
</comment>
<organism evidence="1 2">
    <name type="scientific">Penicillium freii</name>
    <dbReference type="NCBI Taxonomy" id="48697"/>
    <lineage>
        <taxon>Eukaryota</taxon>
        <taxon>Fungi</taxon>
        <taxon>Dikarya</taxon>
        <taxon>Ascomycota</taxon>
        <taxon>Pezizomycotina</taxon>
        <taxon>Eurotiomycetes</taxon>
        <taxon>Eurotiomycetidae</taxon>
        <taxon>Eurotiales</taxon>
        <taxon>Aspergillaceae</taxon>
        <taxon>Penicillium</taxon>
    </lineage>
</organism>